<dbReference type="GeneID" id="90075414"/>
<dbReference type="AlphaFoldDB" id="A0AAV5QSJ5"/>
<dbReference type="PANTHER" id="PTHR13832">
    <property type="entry name" value="PROTEIN PHOSPHATASE 2C"/>
    <property type="match status" value="1"/>
</dbReference>
<dbReference type="CDD" id="cd00143">
    <property type="entry name" value="PP2Cc"/>
    <property type="match status" value="1"/>
</dbReference>
<reference evidence="2 3" key="1">
    <citation type="journal article" date="2023" name="Elife">
        <title>Identification of key yeast species and microbe-microbe interactions impacting larval growth of Drosophila in the wild.</title>
        <authorList>
            <person name="Mure A."/>
            <person name="Sugiura Y."/>
            <person name="Maeda R."/>
            <person name="Honda K."/>
            <person name="Sakurai N."/>
            <person name="Takahashi Y."/>
            <person name="Watada M."/>
            <person name="Katoh T."/>
            <person name="Gotoh A."/>
            <person name="Gotoh Y."/>
            <person name="Taniguchi I."/>
            <person name="Nakamura K."/>
            <person name="Hayashi T."/>
            <person name="Katayama T."/>
            <person name="Uemura T."/>
            <person name="Hattori Y."/>
        </authorList>
    </citation>
    <scope>NUCLEOTIDE SEQUENCE [LARGE SCALE GENOMIC DNA]</scope>
    <source>
        <strain evidence="2 3">SC-9</strain>
    </source>
</reference>
<dbReference type="InterPro" id="IPR036457">
    <property type="entry name" value="PPM-type-like_dom_sf"/>
</dbReference>
<accession>A0AAV5QSJ5</accession>
<dbReference type="InterPro" id="IPR001932">
    <property type="entry name" value="PPM-type_phosphatase-like_dom"/>
</dbReference>
<protein>
    <submittedName>
        <fullName evidence="2">Type 2C protein phosphatase</fullName>
    </submittedName>
</protein>
<dbReference type="Pfam" id="PF00481">
    <property type="entry name" value="PP2C"/>
    <property type="match status" value="1"/>
</dbReference>
<evidence type="ECO:0000259" key="1">
    <source>
        <dbReference type="PROSITE" id="PS51746"/>
    </source>
</evidence>
<dbReference type="Gene3D" id="3.60.40.10">
    <property type="entry name" value="PPM-type phosphatase domain"/>
    <property type="match status" value="1"/>
</dbReference>
<sequence length="489" mass="54850">MIRSARSRHPSVPSSRNVSSYLYFNVPTTSFIKSSSNSNITNRQGKFHAKFKIPLLKSGQYLGHYTSRLNRVYNEDAYNASVITLPPNSYNLNIGAWKKKCYINDNSSSISTTRENLQVFNFGVYDGHGGSLISKYLAANLSGEIEAFQTANLGQEYFEDVVSRYYDFFYEKSQKNTKGLETKADAPKGSYWNKWLRYMQKNYQRLYKENLNSVDDLALRLFLVYLSLDIKLLEHPELLDPRLEKFDIPSGGSTATSVFLHNILSNSPSNLYFDDSSIAKLIVAHLGDTKCILVDKFGNSHALTSDHHPDSSVENMRLTKLATEVGVNVDSFGEERFWNLANTRAFGDFNVKNKGVIAEPDIKSFIVGNSNYIAKHAPELKPQTIGGIGGDECFIVLVSDGVTNYCNDQEIADLIMSNYNLKGAERGTPQSGAEEVVRYIETVGGDDNATCLVIRLNGWGKWPIIDRTGKMREEKLNDAVFANRRSGRG</sequence>
<comment type="caution">
    <text evidence="2">The sequence shown here is derived from an EMBL/GenBank/DDBJ whole genome shotgun (WGS) entry which is preliminary data.</text>
</comment>
<dbReference type="Proteomes" id="UP001360560">
    <property type="component" value="Unassembled WGS sequence"/>
</dbReference>
<name>A0AAV5QSJ5_9ASCO</name>
<feature type="domain" description="PPM-type phosphatase" evidence="1">
    <location>
        <begin position="100"/>
        <end position="456"/>
    </location>
</feature>
<gene>
    <name evidence="2" type="ORF">DASC09_047640</name>
</gene>
<dbReference type="PANTHER" id="PTHR13832:SF589">
    <property type="entry name" value="[PYRUVATE DEHYDROGENASE [ACETYL-TRANSFERRING]]-PHOSPHATASE 2, MITOCHONDRIAL"/>
    <property type="match status" value="1"/>
</dbReference>
<proteinExistence type="predicted"/>
<keyword evidence="3" id="KW-1185">Reference proteome</keyword>
<dbReference type="InterPro" id="IPR015655">
    <property type="entry name" value="PP2C"/>
</dbReference>
<dbReference type="GO" id="GO:0004722">
    <property type="term" value="F:protein serine/threonine phosphatase activity"/>
    <property type="evidence" value="ECO:0007669"/>
    <property type="project" value="InterPro"/>
</dbReference>
<dbReference type="SUPFAM" id="SSF81606">
    <property type="entry name" value="PP2C-like"/>
    <property type="match status" value="1"/>
</dbReference>
<dbReference type="SMART" id="SM00332">
    <property type="entry name" value="PP2Cc"/>
    <property type="match status" value="1"/>
</dbReference>
<dbReference type="EMBL" id="BTFZ01000011">
    <property type="protein sequence ID" value="GMM37439.1"/>
    <property type="molecule type" value="Genomic_DNA"/>
</dbReference>
<evidence type="ECO:0000313" key="2">
    <source>
        <dbReference type="EMBL" id="GMM37439.1"/>
    </source>
</evidence>
<dbReference type="PROSITE" id="PS51746">
    <property type="entry name" value="PPM_2"/>
    <property type="match status" value="1"/>
</dbReference>
<evidence type="ECO:0000313" key="3">
    <source>
        <dbReference type="Proteomes" id="UP001360560"/>
    </source>
</evidence>
<dbReference type="RefSeq" id="XP_064854435.1">
    <property type="nucleotide sequence ID" value="XM_064998363.1"/>
</dbReference>
<organism evidence="2 3">
    <name type="scientific">Saccharomycopsis crataegensis</name>
    <dbReference type="NCBI Taxonomy" id="43959"/>
    <lineage>
        <taxon>Eukaryota</taxon>
        <taxon>Fungi</taxon>
        <taxon>Dikarya</taxon>
        <taxon>Ascomycota</taxon>
        <taxon>Saccharomycotina</taxon>
        <taxon>Saccharomycetes</taxon>
        <taxon>Saccharomycopsidaceae</taxon>
        <taxon>Saccharomycopsis</taxon>
    </lineage>
</organism>